<keyword evidence="1" id="KW-0812">Transmembrane</keyword>
<accession>A0A2G9XBT0</accession>
<dbReference type="AlphaFoldDB" id="A0A2G9XBT0"/>
<sequence>MEKSTAVAKPKTREEELFVWTSPSRVFKKRDRRFFTTVATVILVVSLLSALSGQYVLIAVIVALAFLMYALSAIEPEDVSHKITAKGINYCGGKFYSYEELKVFFFTEKGGRTTLNVDTKKYYPGRLYMILDKKDAEKVRGVLEKHLTYVNTPPETVLDKASSFASKYFSLE</sequence>
<reference evidence="2 3" key="1">
    <citation type="submission" date="2017-09" db="EMBL/GenBank/DDBJ databases">
        <title>Depth-based differentiation of microbial function through sediment-hosted aquifers and enrichment of novel symbionts in the deep terrestrial subsurface.</title>
        <authorList>
            <person name="Probst A.J."/>
            <person name="Ladd B."/>
            <person name="Jarett J.K."/>
            <person name="Geller-Mcgrath D.E."/>
            <person name="Sieber C.M."/>
            <person name="Emerson J.B."/>
            <person name="Anantharaman K."/>
            <person name="Thomas B.C."/>
            <person name="Malmstrom R."/>
            <person name="Stieglmeier M."/>
            <person name="Klingl A."/>
            <person name="Woyke T."/>
            <person name="Ryan C.M."/>
            <person name="Banfield J.F."/>
        </authorList>
    </citation>
    <scope>NUCLEOTIDE SEQUENCE [LARGE SCALE GENOMIC DNA]</scope>
    <source>
        <strain evidence="2">CG23_combo_of_CG06-09_8_20_14_all_40_14</strain>
    </source>
</reference>
<protein>
    <recommendedName>
        <fullName evidence="4">DUF5673 domain-containing protein</fullName>
    </recommendedName>
</protein>
<evidence type="ECO:0008006" key="4">
    <source>
        <dbReference type="Google" id="ProtNLM"/>
    </source>
</evidence>
<comment type="caution">
    <text evidence="2">The sequence shown here is derived from an EMBL/GenBank/DDBJ whole genome shotgun (WGS) entry which is preliminary data.</text>
</comment>
<evidence type="ECO:0000256" key="1">
    <source>
        <dbReference type="SAM" id="Phobius"/>
    </source>
</evidence>
<organism evidence="2 3">
    <name type="scientific">candidate division WWE3 bacterium CG23_combo_of_CG06-09_8_20_14_all_40_14</name>
    <dbReference type="NCBI Taxonomy" id="1975095"/>
    <lineage>
        <taxon>Bacteria</taxon>
        <taxon>Katanobacteria</taxon>
    </lineage>
</organism>
<evidence type="ECO:0000313" key="2">
    <source>
        <dbReference type="EMBL" id="PIP04450.1"/>
    </source>
</evidence>
<dbReference type="EMBL" id="PCQY01000031">
    <property type="protein sequence ID" value="PIP04450.1"/>
    <property type="molecule type" value="Genomic_DNA"/>
</dbReference>
<keyword evidence="1" id="KW-1133">Transmembrane helix</keyword>
<dbReference type="Proteomes" id="UP000231388">
    <property type="component" value="Unassembled WGS sequence"/>
</dbReference>
<proteinExistence type="predicted"/>
<name>A0A2G9XBT0_UNCKA</name>
<evidence type="ECO:0000313" key="3">
    <source>
        <dbReference type="Proteomes" id="UP000231388"/>
    </source>
</evidence>
<gene>
    <name evidence="2" type="ORF">COX53_02590</name>
</gene>
<feature type="transmembrane region" description="Helical" evidence="1">
    <location>
        <begin position="57"/>
        <end position="74"/>
    </location>
</feature>
<keyword evidence="1" id="KW-0472">Membrane</keyword>
<feature type="transmembrane region" description="Helical" evidence="1">
    <location>
        <begin position="34"/>
        <end position="51"/>
    </location>
</feature>